<feature type="region of interest" description="Disordered" evidence="4">
    <location>
        <begin position="238"/>
        <end position="288"/>
    </location>
</feature>
<evidence type="ECO:0000256" key="4">
    <source>
        <dbReference type="SAM" id="MobiDB-lite"/>
    </source>
</evidence>
<evidence type="ECO:0000256" key="1">
    <source>
        <dbReference type="ARBA" id="ARBA00004574"/>
    </source>
</evidence>
<dbReference type="Gene3D" id="2.40.50.140">
    <property type="entry name" value="Nucleic acid-binding proteins"/>
    <property type="match status" value="1"/>
</dbReference>
<dbReference type="InterPro" id="IPR018856">
    <property type="entry name" value="Stn1_N"/>
</dbReference>
<evidence type="ECO:0000313" key="6">
    <source>
        <dbReference type="EMBL" id="TGZ83989.1"/>
    </source>
</evidence>
<sequence length="505" mass="57929">MTSTHPENNVNIYYPHYCFSLSKTYTTWARLSAADIHLRLHQPPSLPCPADTWFILNHPVRAIRVVGTVVAADVYEKRTALVIDDYSGHTLELYANNEDCDLTRVQVDHVIKARGTVTEFRGRKQMTVKKWELVEDEVKAWKEMVEWKREFLVPGLWKLSDEQVAKKRRECRRQERKKRKLKGEEEVKKHETLATEGDVMIVDDEPKEKDKEMMDTQIVERRGVRDARVEQDKVEMGGDVEIVDDAPLQRCNKRRHARNSPENPQKKRKENPKPSSNGLSKLRTVAPASARSASVRTTIGWDVEIVDDTLKAARHVPKQDIKRLVRRPGTVLIDTTAFQGGEVQIVDDTLPSSRHIRAADHSSSKHRTYSKPPSVKSQVLSYLRTTDPPSITMRELTHAGFSVGVQLMEDLMGEGWILYTTGNPRGRDTAWKCVGEYLIQPAIQSTMQRSQFVDARLIWAKLKKERGLEKLGKDVVREVVSRIMETNTEWKDNGRGVWQRIGQRG</sequence>
<dbReference type="EMBL" id="ML220113">
    <property type="protein sequence ID" value="TGZ83989.1"/>
    <property type="molecule type" value="Genomic_DNA"/>
</dbReference>
<dbReference type="Proteomes" id="UP000298138">
    <property type="component" value="Unassembled WGS sequence"/>
</dbReference>
<dbReference type="CDD" id="cd03524">
    <property type="entry name" value="RPA2_OBF_family"/>
    <property type="match status" value="1"/>
</dbReference>
<accession>A0A4S2N412</accession>
<evidence type="ECO:0000256" key="3">
    <source>
        <dbReference type="ARBA" id="ARBA00022895"/>
    </source>
</evidence>
<proteinExistence type="predicted"/>
<dbReference type="Pfam" id="PF10451">
    <property type="entry name" value="Stn1"/>
    <property type="match status" value="1"/>
</dbReference>
<organism evidence="6 7">
    <name type="scientific">Ascodesmis nigricans</name>
    <dbReference type="NCBI Taxonomy" id="341454"/>
    <lineage>
        <taxon>Eukaryota</taxon>
        <taxon>Fungi</taxon>
        <taxon>Dikarya</taxon>
        <taxon>Ascomycota</taxon>
        <taxon>Pezizomycotina</taxon>
        <taxon>Pezizomycetes</taxon>
        <taxon>Pezizales</taxon>
        <taxon>Ascodesmidaceae</taxon>
        <taxon>Ascodesmis</taxon>
    </lineage>
</organism>
<dbReference type="InParanoid" id="A0A4S2N412"/>
<dbReference type="OrthoDB" id="77828at2759"/>
<name>A0A4S2N412_9PEZI</name>
<dbReference type="GO" id="GO:0000781">
    <property type="term" value="C:chromosome, telomeric region"/>
    <property type="evidence" value="ECO:0007669"/>
    <property type="project" value="UniProtKB-SubCell"/>
</dbReference>
<gene>
    <name evidence="6" type="ORF">EX30DRAFT_96197</name>
</gene>
<dbReference type="AlphaFoldDB" id="A0A4S2N412"/>
<evidence type="ECO:0000313" key="7">
    <source>
        <dbReference type="Proteomes" id="UP000298138"/>
    </source>
</evidence>
<dbReference type="InterPro" id="IPR012340">
    <property type="entry name" value="NA-bd_OB-fold"/>
</dbReference>
<evidence type="ECO:0000259" key="5">
    <source>
        <dbReference type="Pfam" id="PF10451"/>
    </source>
</evidence>
<dbReference type="SUPFAM" id="SSF50249">
    <property type="entry name" value="Nucleic acid-binding proteins"/>
    <property type="match status" value="1"/>
</dbReference>
<keyword evidence="7" id="KW-1185">Reference proteome</keyword>
<comment type="subcellular location">
    <subcellularLocation>
        <location evidence="1">Chromosome</location>
        <location evidence="1">Telomere</location>
    </subcellularLocation>
</comment>
<keyword evidence="2" id="KW-0158">Chromosome</keyword>
<feature type="domain" description="CST complex subunit Stn1 N-terminal" evidence="5">
    <location>
        <begin position="12"/>
        <end position="176"/>
    </location>
</feature>
<keyword evidence="3" id="KW-0779">Telomere</keyword>
<protein>
    <recommendedName>
        <fullName evidence="5">CST complex subunit Stn1 N-terminal domain-containing protein</fullName>
    </recommendedName>
</protein>
<reference evidence="6 7" key="1">
    <citation type="submission" date="2019-04" db="EMBL/GenBank/DDBJ databases">
        <title>Comparative genomics and transcriptomics to analyze fruiting body development in filamentous ascomycetes.</title>
        <authorList>
            <consortium name="DOE Joint Genome Institute"/>
            <person name="Lutkenhaus R."/>
            <person name="Traeger S."/>
            <person name="Breuer J."/>
            <person name="Kuo A."/>
            <person name="Lipzen A."/>
            <person name="Pangilinan J."/>
            <person name="Dilworth D."/>
            <person name="Sandor L."/>
            <person name="Poggeler S."/>
            <person name="Barry K."/>
            <person name="Grigoriev I.V."/>
            <person name="Nowrousian M."/>
        </authorList>
    </citation>
    <scope>NUCLEOTIDE SEQUENCE [LARGE SCALE GENOMIC DNA]</scope>
    <source>
        <strain evidence="6 7">CBS 389.68</strain>
    </source>
</reference>
<evidence type="ECO:0000256" key="2">
    <source>
        <dbReference type="ARBA" id="ARBA00022454"/>
    </source>
</evidence>